<dbReference type="OrthoDB" id="5430411at2759"/>
<dbReference type="PROSITE" id="PS51886">
    <property type="entry name" value="TLDC"/>
    <property type="match status" value="1"/>
</dbReference>
<reference evidence="2 3" key="1">
    <citation type="submission" date="2018-06" db="EMBL/GenBank/DDBJ databases">
        <title>Comparative genomics reveals the genomic features of Rhizophagus irregularis, R. cerebriforme, R. diaphanum and Gigaspora rosea, and their symbiotic lifestyle signature.</title>
        <authorList>
            <person name="Morin E."/>
            <person name="San Clemente H."/>
            <person name="Chen E.C.H."/>
            <person name="De La Providencia I."/>
            <person name="Hainaut M."/>
            <person name="Kuo A."/>
            <person name="Kohler A."/>
            <person name="Murat C."/>
            <person name="Tang N."/>
            <person name="Roy S."/>
            <person name="Loubradou J."/>
            <person name="Henrissat B."/>
            <person name="Grigoriev I.V."/>
            <person name="Corradi N."/>
            <person name="Roux C."/>
            <person name="Martin F.M."/>
        </authorList>
    </citation>
    <scope>NUCLEOTIDE SEQUENCE [LARGE SCALE GENOMIC DNA]</scope>
    <source>
        <strain evidence="2 3">DAOM 194757</strain>
    </source>
</reference>
<dbReference type="Pfam" id="PF07534">
    <property type="entry name" value="TLD"/>
    <property type="match status" value="1"/>
</dbReference>
<accession>A0A397VSG0</accession>
<dbReference type="Proteomes" id="UP000266673">
    <property type="component" value="Unassembled WGS sequence"/>
</dbReference>
<dbReference type="InterPro" id="IPR006571">
    <property type="entry name" value="TLDc_dom"/>
</dbReference>
<name>A0A397VSG0_9GLOM</name>
<proteinExistence type="predicted"/>
<dbReference type="Pfam" id="PF07707">
    <property type="entry name" value="BACK"/>
    <property type="match status" value="1"/>
</dbReference>
<dbReference type="AlphaFoldDB" id="A0A397VSG0"/>
<gene>
    <name evidence="2" type="ORF">C2G38_2032280</name>
</gene>
<evidence type="ECO:0000313" key="3">
    <source>
        <dbReference type="Proteomes" id="UP000266673"/>
    </source>
</evidence>
<feature type="domain" description="TLDc" evidence="1">
    <location>
        <begin position="141"/>
        <end position="319"/>
    </location>
</feature>
<evidence type="ECO:0000259" key="1">
    <source>
        <dbReference type="PROSITE" id="PS51886"/>
    </source>
</evidence>
<sequence length="324" mass="37431">MASITFYEVFQKSIQNSKFQELQNWCNNIIVKHPEKIFESKDFTSIKENSLISLIKRDDLQMDEIKIWNHVIEWGIAQNSEMPSDPKNWSNENFLTLKTTLQNCLPYIRYFQIPGVLSIILPPRVILKHTLPPRTTDPFSTIINEVHAAEITSWIDKKAEPYSAVNNPYVFKLLLRGTRDGFTPAPFWNLCDRQRNIVVIAKIKDTDEILGGYNPIGWDKSINCGHMDCDESFIFSLKNGTIQNSILSRVKNSKYAIYCKSNCGPAFGGGGGGCDLVFFNPDQCRNRQFSYEKRIRNVTYDDYGHSYFSVDEYEIFQLVNSHKY</sequence>
<keyword evidence="3" id="KW-1185">Reference proteome</keyword>
<comment type="caution">
    <text evidence="2">The sequence shown here is derived from an EMBL/GenBank/DDBJ whole genome shotgun (WGS) entry which is preliminary data.</text>
</comment>
<dbReference type="InterPro" id="IPR011705">
    <property type="entry name" value="BACK"/>
</dbReference>
<evidence type="ECO:0000313" key="2">
    <source>
        <dbReference type="EMBL" id="RIB23949.1"/>
    </source>
</evidence>
<dbReference type="Gene3D" id="1.25.40.420">
    <property type="match status" value="1"/>
</dbReference>
<organism evidence="2 3">
    <name type="scientific">Gigaspora rosea</name>
    <dbReference type="NCBI Taxonomy" id="44941"/>
    <lineage>
        <taxon>Eukaryota</taxon>
        <taxon>Fungi</taxon>
        <taxon>Fungi incertae sedis</taxon>
        <taxon>Mucoromycota</taxon>
        <taxon>Glomeromycotina</taxon>
        <taxon>Glomeromycetes</taxon>
        <taxon>Diversisporales</taxon>
        <taxon>Gigasporaceae</taxon>
        <taxon>Gigaspora</taxon>
    </lineage>
</organism>
<protein>
    <recommendedName>
        <fullName evidence="1">TLDc domain-containing protein</fullName>
    </recommendedName>
</protein>
<dbReference type="EMBL" id="QKWP01000237">
    <property type="protein sequence ID" value="RIB23949.1"/>
    <property type="molecule type" value="Genomic_DNA"/>
</dbReference>